<dbReference type="Gene3D" id="3.10.450.50">
    <property type="match status" value="1"/>
</dbReference>
<proteinExistence type="predicted"/>
<dbReference type="SUPFAM" id="SSF54427">
    <property type="entry name" value="NTF2-like"/>
    <property type="match status" value="1"/>
</dbReference>
<gene>
    <name evidence="2" type="ORF">HX830_26885</name>
</gene>
<evidence type="ECO:0000313" key="2">
    <source>
        <dbReference type="EMBL" id="NWB88500.1"/>
    </source>
</evidence>
<dbReference type="AlphaFoldDB" id="A0A7Y8BU16"/>
<reference evidence="2 3" key="1">
    <citation type="submission" date="2020-04" db="EMBL/GenBank/DDBJ databases">
        <title>Molecular characterization of pseudomonads from Agaricus bisporus reveal novel blotch 2 pathogens in Western Europe.</title>
        <authorList>
            <person name="Taparia T."/>
            <person name="Krijger M."/>
            <person name="Haynes E."/>
            <person name="Elpinstone J.G."/>
            <person name="Noble R."/>
            <person name="Van Der Wolf J."/>
        </authorList>
    </citation>
    <scope>NUCLEOTIDE SEQUENCE [LARGE SCALE GENOMIC DNA]</scope>
    <source>
        <strain evidence="2 3">G9001</strain>
    </source>
</reference>
<accession>A0A7Y8BU16</accession>
<evidence type="ECO:0000313" key="3">
    <source>
        <dbReference type="Proteomes" id="UP000522864"/>
    </source>
</evidence>
<comment type="caution">
    <text evidence="2">The sequence shown here is derived from an EMBL/GenBank/DDBJ whole genome shotgun (WGS) entry which is preliminary data.</text>
</comment>
<evidence type="ECO:0000259" key="1">
    <source>
        <dbReference type="Pfam" id="PF14534"/>
    </source>
</evidence>
<organism evidence="2 3">
    <name type="scientific">Pseudomonas gingeri</name>
    <dbReference type="NCBI Taxonomy" id="117681"/>
    <lineage>
        <taxon>Bacteria</taxon>
        <taxon>Pseudomonadati</taxon>
        <taxon>Pseudomonadota</taxon>
        <taxon>Gammaproteobacteria</taxon>
        <taxon>Pseudomonadales</taxon>
        <taxon>Pseudomonadaceae</taxon>
        <taxon>Pseudomonas</taxon>
    </lineage>
</organism>
<dbReference type="Proteomes" id="UP000522864">
    <property type="component" value="Unassembled WGS sequence"/>
</dbReference>
<sequence>MNDNVSLIALISSLEQQRYQAMQQGDLEAFQRLAHNELVYVHSNGVRDTLASYLNKCRNGLYLYHRIEHVVQEVRTVGDTALVFGEMSADIVSHGVAKTLNNRTLSVWLKTAAHWQLLAYQPTPIVQRPAPASTPGDLPNVNAPLHL</sequence>
<dbReference type="EMBL" id="JACAQA010000028">
    <property type="protein sequence ID" value="NWB88500.1"/>
    <property type="molecule type" value="Genomic_DNA"/>
</dbReference>
<dbReference type="InterPro" id="IPR032710">
    <property type="entry name" value="NTF2-like_dom_sf"/>
</dbReference>
<dbReference type="Pfam" id="PF14534">
    <property type="entry name" value="DUF4440"/>
    <property type="match status" value="1"/>
</dbReference>
<feature type="domain" description="DUF4440" evidence="1">
    <location>
        <begin position="11"/>
        <end position="117"/>
    </location>
</feature>
<name>A0A7Y8BU16_9PSED</name>
<dbReference type="RefSeq" id="WP_152739867.1">
    <property type="nucleotide sequence ID" value="NZ_JACAQA010000028.1"/>
</dbReference>
<dbReference type="InterPro" id="IPR027843">
    <property type="entry name" value="DUF4440"/>
</dbReference>
<protein>
    <submittedName>
        <fullName evidence="2">Nuclear transport factor 2 family protein</fullName>
    </submittedName>
</protein>